<name>A0A5C7HT01_9ROSI</name>
<dbReference type="InterPro" id="IPR001360">
    <property type="entry name" value="Glyco_hydro_1"/>
</dbReference>
<dbReference type="Pfam" id="PF14111">
    <property type="entry name" value="DUF4283"/>
    <property type="match status" value="1"/>
</dbReference>
<dbReference type="Gene3D" id="3.20.20.80">
    <property type="entry name" value="Glycosidases"/>
    <property type="match status" value="1"/>
</dbReference>
<dbReference type="Proteomes" id="UP000323000">
    <property type="component" value="Chromosome 6"/>
</dbReference>
<keyword evidence="5" id="KW-1185">Reference proteome</keyword>
<dbReference type="GO" id="GO:0008270">
    <property type="term" value="F:zinc ion binding"/>
    <property type="evidence" value="ECO:0007669"/>
    <property type="project" value="UniProtKB-KW"/>
</dbReference>
<keyword evidence="2" id="KW-0862">Zinc</keyword>
<keyword evidence="2" id="KW-0863">Zinc-finger</keyword>
<dbReference type="OrthoDB" id="65569at2759"/>
<evidence type="ECO:0000313" key="5">
    <source>
        <dbReference type="Proteomes" id="UP000323000"/>
    </source>
</evidence>
<dbReference type="EMBL" id="VAHF01000006">
    <property type="protein sequence ID" value="TXG60171.1"/>
    <property type="molecule type" value="Genomic_DNA"/>
</dbReference>
<dbReference type="Pfam" id="PF14392">
    <property type="entry name" value="zf-CCHC_4"/>
    <property type="match status" value="1"/>
</dbReference>
<evidence type="ECO:0000259" key="3">
    <source>
        <dbReference type="PROSITE" id="PS50158"/>
    </source>
</evidence>
<evidence type="ECO:0000256" key="2">
    <source>
        <dbReference type="PROSITE-ProRule" id="PRU00047"/>
    </source>
</evidence>
<sequence>MDSDIAKLYENLSLADEDVGIHEMSEEVQRDGVADVNHCLVGKVLSGKKVNIEAFKGLIEQLWNQFGVVEIESLGDNIFMFHFNNPEDRNRIWQRGLWYFDKSLIALEKPRSLGEISLLGFNKVELWVQIHDVPIMCMNRRTAKWLAEQLGGVIEIPTESKECWGKFMRVKVLIEISKPLKRWLRLKLDKSDNIVLVGLKYERLPEFCYACGKIGHVIKDCLDAEARSLALTGTTTKFGSWMRAQFVDRRKVRVVSKSEGSFSDKDRSAKGIRELINEDLHNLEAGLLSSQQNDSANLEAVSRLGKVGASVENLIPFVGPGSILGNDVWVEGPTESSVGEKVQLVSNSLVPISNCLVGGADTDGGVIFNTPMVHSELAEIIVSPKMKCSKKWKRSARAGLIHPGVEGKGLGTPMGKRKVVLNPLEESKNLKKVKAVPSSRMHVYPRGLRDLLIYAKENYNNPTIYVTENGIYELINNSTLPLEETLKDPMRIDYYHRHLPSSTKQLSE</sequence>
<keyword evidence="2" id="KW-0479">Metal-binding</keyword>
<evidence type="ECO:0000313" key="4">
    <source>
        <dbReference type="EMBL" id="TXG60171.1"/>
    </source>
</evidence>
<dbReference type="GO" id="GO:0005975">
    <property type="term" value="P:carbohydrate metabolic process"/>
    <property type="evidence" value="ECO:0007669"/>
    <property type="project" value="InterPro"/>
</dbReference>
<dbReference type="PROSITE" id="PS50158">
    <property type="entry name" value="ZF_CCHC"/>
    <property type="match status" value="1"/>
</dbReference>
<dbReference type="GO" id="GO:0003676">
    <property type="term" value="F:nucleic acid binding"/>
    <property type="evidence" value="ECO:0007669"/>
    <property type="project" value="InterPro"/>
</dbReference>
<dbReference type="InterPro" id="IPR017853">
    <property type="entry name" value="GH"/>
</dbReference>
<feature type="domain" description="CCHC-type" evidence="3">
    <location>
        <begin position="208"/>
        <end position="221"/>
    </location>
</feature>
<comment type="caution">
    <text evidence="4">The sequence shown here is derived from an EMBL/GenBank/DDBJ whole genome shotgun (WGS) entry which is preliminary data.</text>
</comment>
<dbReference type="PANTHER" id="PTHR31286">
    <property type="entry name" value="GLYCINE-RICH CELL WALL STRUCTURAL PROTEIN 1.8-LIKE"/>
    <property type="match status" value="1"/>
</dbReference>
<comment type="similarity">
    <text evidence="1">Belongs to the glycosyl hydrolase 1 family.</text>
</comment>
<dbReference type="AlphaFoldDB" id="A0A5C7HT01"/>
<dbReference type="InterPro" id="IPR025558">
    <property type="entry name" value="DUF4283"/>
</dbReference>
<protein>
    <recommendedName>
        <fullName evidence="3">CCHC-type domain-containing protein</fullName>
    </recommendedName>
</protein>
<accession>A0A5C7HT01</accession>
<reference evidence="5" key="1">
    <citation type="journal article" date="2019" name="Gigascience">
        <title>De novo genome assembly of the endangered Acer yangbiense, a plant species with extremely small populations endemic to Yunnan Province, China.</title>
        <authorList>
            <person name="Yang J."/>
            <person name="Wariss H.M."/>
            <person name="Tao L."/>
            <person name="Zhang R."/>
            <person name="Yun Q."/>
            <person name="Hollingsworth P."/>
            <person name="Dao Z."/>
            <person name="Luo G."/>
            <person name="Guo H."/>
            <person name="Ma Y."/>
            <person name="Sun W."/>
        </authorList>
    </citation>
    <scope>NUCLEOTIDE SEQUENCE [LARGE SCALE GENOMIC DNA]</scope>
    <source>
        <strain evidence="5">cv. Malutang</strain>
    </source>
</reference>
<dbReference type="Pfam" id="PF00232">
    <property type="entry name" value="Glyco_hydro_1"/>
    <property type="match status" value="1"/>
</dbReference>
<dbReference type="GO" id="GO:0004553">
    <property type="term" value="F:hydrolase activity, hydrolyzing O-glycosyl compounds"/>
    <property type="evidence" value="ECO:0007669"/>
    <property type="project" value="InterPro"/>
</dbReference>
<organism evidence="4 5">
    <name type="scientific">Acer yangbiense</name>
    <dbReference type="NCBI Taxonomy" id="1000413"/>
    <lineage>
        <taxon>Eukaryota</taxon>
        <taxon>Viridiplantae</taxon>
        <taxon>Streptophyta</taxon>
        <taxon>Embryophyta</taxon>
        <taxon>Tracheophyta</taxon>
        <taxon>Spermatophyta</taxon>
        <taxon>Magnoliopsida</taxon>
        <taxon>eudicotyledons</taxon>
        <taxon>Gunneridae</taxon>
        <taxon>Pentapetalae</taxon>
        <taxon>rosids</taxon>
        <taxon>malvids</taxon>
        <taxon>Sapindales</taxon>
        <taxon>Sapindaceae</taxon>
        <taxon>Hippocastanoideae</taxon>
        <taxon>Acereae</taxon>
        <taxon>Acer</taxon>
    </lineage>
</organism>
<dbReference type="InterPro" id="IPR040256">
    <property type="entry name" value="At4g02000-like"/>
</dbReference>
<dbReference type="InterPro" id="IPR001878">
    <property type="entry name" value="Znf_CCHC"/>
</dbReference>
<dbReference type="PANTHER" id="PTHR31286:SF167">
    <property type="entry name" value="OS09G0268800 PROTEIN"/>
    <property type="match status" value="1"/>
</dbReference>
<gene>
    <name evidence="4" type="ORF">EZV62_014744</name>
</gene>
<evidence type="ECO:0000256" key="1">
    <source>
        <dbReference type="ARBA" id="ARBA00010838"/>
    </source>
</evidence>
<proteinExistence type="inferred from homology"/>
<dbReference type="InterPro" id="IPR025836">
    <property type="entry name" value="Zn_knuckle_CX2CX4HX4C"/>
</dbReference>
<dbReference type="SUPFAM" id="SSF51445">
    <property type="entry name" value="(Trans)glycosidases"/>
    <property type="match status" value="1"/>
</dbReference>